<dbReference type="InterPro" id="IPR052967">
    <property type="entry name" value="Stress_Response_Assoc"/>
</dbReference>
<dbReference type="RefSeq" id="WP_189456586.1">
    <property type="nucleotide sequence ID" value="NZ_BMYD01000003.1"/>
</dbReference>
<dbReference type="PANTHER" id="PTHR38463:SF1">
    <property type="entry name" value="STRESS RESPONSE PROTEIN YSNF"/>
    <property type="match status" value="1"/>
</dbReference>
<protein>
    <recommendedName>
        <fullName evidence="1">DUF2382 domain-containing protein</fullName>
    </recommendedName>
</protein>
<evidence type="ECO:0000313" key="2">
    <source>
        <dbReference type="EMBL" id="GHA83973.1"/>
    </source>
</evidence>
<dbReference type="Pfam" id="PF09557">
    <property type="entry name" value="DUF2382"/>
    <property type="match status" value="1"/>
</dbReference>
<dbReference type="NCBIfam" id="TIGR02271">
    <property type="entry name" value="YsnF/AvaK domain"/>
    <property type="match status" value="1"/>
</dbReference>
<dbReference type="Proteomes" id="UP000646426">
    <property type="component" value="Unassembled WGS sequence"/>
</dbReference>
<reference evidence="2" key="1">
    <citation type="journal article" date="2014" name="Int. J. Syst. Evol. Microbiol.">
        <title>Complete genome sequence of Corynebacterium casei LMG S-19264T (=DSM 44701T), isolated from a smear-ripened cheese.</title>
        <authorList>
            <consortium name="US DOE Joint Genome Institute (JGI-PGF)"/>
            <person name="Walter F."/>
            <person name="Albersmeier A."/>
            <person name="Kalinowski J."/>
            <person name="Ruckert C."/>
        </authorList>
    </citation>
    <scope>NUCLEOTIDE SEQUENCE</scope>
    <source>
        <strain evidence="2">KCTC 23077</strain>
    </source>
</reference>
<sequence length="282" mass="31219">MAVNLIGIFDDRTVAENAVQQIRALGIEQERIRAHHHGSGLDASSSGRSDEHHGFFSKLFGGGDHDNDAHELSGHYAEAVRRGSSVVTVHLDHEDKAAEVERILENAGSVDLDERVQAWRSSGYDGYKAGARDFTPDEIAKDRETLKVLQEELRVGKRQVQAGGVRVRRHIVETPVSEQITLRDEKAVIERRPVDRIATAADLQGFDAGDKTIEVRETHEEAVIDKQARVVEEISIGKKAVEHTETINDTIRRTDVDVEQLDAANAERLRGKPGDGPRPGVR</sequence>
<dbReference type="EMBL" id="BMYD01000003">
    <property type="protein sequence ID" value="GHA83973.1"/>
    <property type="molecule type" value="Genomic_DNA"/>
</dbReference>
<name>A0A918WAK8_9GAMM</name>
<keyword evidence="3" id="KW-1185">Reference proteome</keyword>
<dbReference type="PANTHER" id="PTHR38463">
    <property type="entry name" value="STRESS RESPONSE PROTEIN YSNF"/>
    <property type="match status" value="1"/>
</dbReference>
<proteinExistence type="predicted"/>
<feature type="domain" description="DUF2382" evidence="1">
    <location>
        <begin position="146"/>
        <end position="258"/>
    </location>
</feature>
<comment type="caution">
    <text evidence="2">The sequence shown here is derived from an EMBL/GenBank/DDBJ whole genome shotgun (WGS) entry which is preliminary data.</text>
</comment>
<organism evidence="2 3">
    <name type="scientific">Cognatilysobacter bugurensis</name>
    <dbReference type="NCBI Taxonomy" id="543356"/>
    <lineage>
        <taxon>Bacteria</taxon>
        <taxon>Pseudomonadati</taxon>
        <taxon>Pseudomonadota</taxon>
        <taxon>Gammaproteobacteria</taxon>
        <taxon>Lysobacterales</taxon>
        <taxon>Lysobacteraceae</taxon>
        <taxon>Cognatilysobacter</taxon>
    </lineage>
</organism>
<reference evidence="2" key="2">
    <citation type="submission" date="2020-09" db="EMBL/GenBank/DDBJ databases">
        <authorList>
            <person name="Sun Q."/>
            <person name="Kim S."/>
        </authorList>
    </citation>
    <scope>NUCLEOTIDE SEQUENCE</scope>
    <source>
        <strain evidence="2">KCTC 23077</strain>
    </source>
</reference>
<dbReference type="InterPro" id="IPR019060">
    <property type="entry name" value="DUF2382"/>
</dbReference>
<dbReference type="AlphaFoldDB" id="A0A918WAK8"/>
<gene>
    <name evidence="2" type="ORF">GCM10007067_22670</name>
</gene>
<accession>A0A918WAK8</accession>
<evidence type="ECO:0000259" key="1">
    <source>
        <dbReference type="Pfam" id="PF09557"/>
    </source>
</evidence>
<evidence type="ECO:0000313" key="3">
    <source>
        <dbReference type="Proteomes" id="UP000646426"/>
    </source>
</evidence>